<keyword evidence="2" id="KW-1133">Transmembrane helix</keyword>
<evidence type="ECO:0000313" key="4">
    <source>
        <dbReference type="Proteomes" id="UP000614047"/>
    </source>
</evidence>
<protein>
    <submittedName>
        <fullName evidence="3">Uncharacterized protein</fullName>
    </submittedName>
</protein>
<feature type="transmembrane region" description="Helical" evidence="2">
    <location>
        <begin position="133"/>
        <end position="157"/>
    </location>
</feature>
<dbReference type="RefSeq" id="WP_197015148.1">
    <property type="nucleotide sequence ID" value="NZ_BAABES010000018.1"/>
</dbReference>
<feature type="region of interest" description="Disordered" evidence="1">
    <location>
        <begin position="178"/>
        <end position="223"/>
    </location>
</feature>
<keyword evidence="2" id="KW-0472">Membrane</keyword>
<evidence type="ECO:0000313" key="3">
    <source>
        <dbReference type="EMBL" id="MBG6093040.1"/>
    </source>
</evidence>
<feature type="transmembrane region" description="Helical" evidence="2">
    <location>
        <begin position="90"/>
        <end position="113"/>
    </location>
</feature>
<dbReference type="AlphaFoldDB" id="A0A931DN70"/>
<evidence type="ECO:0000256" key="1">
    <source>
        <dbReference type="SAM" id="MobiDB-lite"/>
    </source>
</evidence>
<sequence>MPREKSERGAPPEERRRVRVDPRAAAAEAGIIALLGTALAACSLALLVFGYEGTLRFGAADLITAGAAGLAAAAVVRVNVRLHRRWKERIGRFTAAAALCAVAAVAGALAVMVPGECPGELFSTGRCGVKEAAAWGQVAGLAAVVNFGLAGMTLGIYRAVRGVLRDASDQGADGVRALRDGLRRRTGRGTPARRHDPRAPKGRPTPRRADAERARRERLRTRA</sequence>
<proteinExistence type="predicted"/>
<gene>
    <name evidence="3" type="ORF">IW256_007153</name>
</gene>
<comment type="caution">
    <text evidence="3">The sequence shown here is derived from an EMBL/GenBank/DDBJ whole genome shotgun (WGS) entry which is preliminary data.</text>
</comment>
<keyword evidence="4" id="KW-1185">Reference proteome</keyword>
<dbReference type="Proteomes" id="UP000614047">
    <property type="component" value="Unassembled WGS sequence"/>
</dbReference>
<organism evidence="3 4">
    <name type="scientific">Actinomadura viridis</name>
    <dbReference type="NCBI Taxonomy" id="58110"/>
    <lineage>
        <taxon>Bacteria</taxon>
        <taxon>Bacillati</taxon>
        <taxon>Actinomycetota</taxon>
        <taxon>Actinomycetes</taxon>
        <taxon>Streptosporangiales</taxon>
        <taxon>Thermomonosporaceae</taxon>
        <taxon>Actinomadura</taxon>
    </lineage>
</organism>
<feature type="transmembrane region" description="Helical" evidence="2">
    <location>
        <begin position="57"/>
        <end position="78"/>
    </location>
</feature>
<reference evidence="3" key="1">
    <citation type="submission" date="2020-11" db="EMBL/GenBank/DDBJ databases">
        <title>Sequencing the genomes of 1000 actinobacteria strains.</title>
        <authorList>
            <person name="Klenk H.-P."/>
        </authorList>
    </citation>
    <scope>NUCLEOTIDE SEQUENCE</scope>
    <source>
        <strain evidence="3">DSM 43175</strain>
    </source>
</reference>
<evidence type="ECO:0000256" key="2">
    <source>
        <dbReference type="SAM" id="Phobius"/>
    </source>
</evidence>
<name>A0A931DN70_9ACTN</name>
<accession>A0A931DN70</accession>
<keyword evidence="2" id="KW-0812">Transmembrane</keyword>
<dbReference type="EMBL" id="JADOUA010000001">
    <property type="protein sequence ID" value="MBG6093040.1"/>
    <property type="molecule type" value="Genomic_DNA"/>
</dbReference>
<feature type="transmembrane region" description="Helical" evidence="2">
    <location>
        <begin position="25"/>
        <end position="51"/>
    </location>
</feature>